<organism evidence="5 6">
    <name type="scientific">Rhizocola hellebori</name>
    <dbReference type="NCBI Taxonomy" id="1392758"/>
    <lineage>
        <taxon>Bacteria</taxon>
        <taxon>Bacillati</taxon>
        <taxon>Actinomycetota</taxon>
        <taxon>Actinomycetes</taxon>
        <taxon>Micromonosporales</taxon>
        <taxon>Micromonosporaceae</taxon>
        <taxon>Rhizocola</taxon>
    </lineage>
</organism>
<keyword evidence="6" id="KW-1185">Reference proteome</keyword>
<gene>
    <name evidence="5" type="ORF">Rhe02_38280</name>
</gene>
<feature type="domain" description="LD-carboxypeptidase N-terminal" evidence="3">
    <location>
        <begin position="2"/>
        <end position="114"/>
    </location>
</feature>
<dbReference type="GO" id="GO:0016787">
    <property type="term" value="F:hydrolase activity"/>
    <property type="evidence" value="ECO:0007669"/>
    <property type="project" value="UniProtKB-KW"/>
</dbReference>
<evidence type="ECO:0000259" key="3">
    <source>
        <dbReference type="Pfam" id="PF02016"/>
    </source>
</evidence>
<name>A0A8J3Q8D9_9ACTN</name>
<dbReference type="SUPFAM" id="SSF141986">
    <property type="entry name" value="LD-carboxypeptidase A C-terminal domain-like"/>
    <property type="match status" value="1"/>
</dbReference>
<dbReference type="PANTHER" id="PTHR30237">
    <property type="entry name" value="MURAMOYLTETRAPEPTIDE CARBOXYPEPTIDASE"/>
    <property type="match status" value="1"/>
</dbReference>
<protein>
    <submittedName>
        <fullName evidence="5">LD-carboxypeptidase</fullName>
    </submittedName>
</protein>
<dbReference type="SUPFAM" id="SSF52317">
    <property type="entry name" value="Class I glutamine amidotransferase-like"/>
    <property type="match status" value="1"/>
</dbReference>
<dbReference type="Pfam" id="PF02016">
    <property type="entry name" value="Peptidase_S66"/>
    <property type="match status" value="1"/>
</dbReference>
<dbReference type="PANTHER" id="PTHR30237:SF4">
    <property type="entry name" value="LD-CARBOXYPEPTIDASE C-TERMINAL DOMAIN-CONTAINING PROTEIN"/>
    <property type="match status" value="1"/>
</dbReference>
<dbReference type="InterPro" id="IPR027478">
    <property type="entry name" value="LdcA_N"/>
</dbReference>
<evidence type="ECO:0000256" key="1">
    <source>
        <dbReference type="ARBA" id="ARBA00010233"/>
    </source>
</evidence>
<dbReference type="InterPro" id="IPR003507">
    <property type="entry name" value="S66_fam"/>
</dbReference>
<dbReference type="EMBL" id="BONY01000021">
    <property type="protein sequence ID" value="GIH05761.1"/>
    <property type="molecule type" value="Genomic_DNA"/>
</dbReference>
<evidence type="ECO:0000259" key="4">
    <source>
        <dbReference type="Pfam" id="PF17676"/>
    </source>
</evidence>
<dbReference type="InterPro" id="IPR027461">
    <property type="entry name" value="Carboxypeptidase_A_C_sf"/>
</dbReference>
<reference evidence="5" key="1">
    <citation type="submission" date="2021-01" db="EMBL/GenBank/DDBJ databases">
        <title>Whole genome shotgun sequence of Rhizocola hellebori NBRC 109834.</title>
        <authorList>
            <person name="Komaki H."/>
            <person name="Tamura T."/>
        </authorList>
    </citation>
    <scope>NUCLEOTIDE SEQUENCE</scope>
    <source>
        <strain evidence="5">NBRC 109834</strain>
    </source>
</reference>
<dbReference type="InterPro" id="IPR029062">
    <property type="entry name" value="Class_I_gatase-like"/>
</dbReference>
<dbReference type="Proteomes" id="UP000612899">
    <property type="component" value="Unassembled WGS sequence"/>
</dbReference>
<dbReference type="AlphaFoldDB" id="A0A8J3Q8D9"/>
<dbReference type="InterPro" id="IPR040921">
    <property type="entry name" value="Peptidase_S66C"/>
</dbReference>
<dbReference type="CDD" id="cd07062">
    <property type="entry name" value="Peptidase_S66_mccF_like"/>
    <property type="match status" value="1"/>
</dbReference>
<evidence type="ECO:0000256" key="2">
    <source>
        <dbReference type="ARBA" id="ARBA00022801"/>
    </source>
</evidence>
<evidence type="ECO:0000313" key="5">
    <source>
        <dbReference type="EMBL" id="GIH05761.1"/>
    </source>
</evidence>
<dbReference type="InterPro" id="IPR040449">
    <property type="entry name" value="Peptidase_S66_N"/>
</dbReference>
<dbReference type="Pfam" id="PF17676">
    <property type="entry name" value="Peptidase_S66C"/>
    <property type="match status" value="1"/>
</dbReference>
<comment type="similarity">
    <text evidence="1">Belongs to the peptidase S66 family.</text>
</comment>
<comment type="caution">
    <text evidence="5">The sequence shown here is derived from an EMBL/GenBank/DDBJ whole genome shotgun (WGS) entry which is preliminary data.</text>
</comment>
<feature type="domain" description="LD-carboxypeptidase C-terminal" evidence="4">
    <location>
        <begin position="190"/>
        <end position="320"/>
    </location>
</feature>
<accession>A0A8J3Q8D9</accession>
<dbReference type="Gene3D" id="3.40.50.10740">
    <property type="entry name" value="Class I glutamine amidotransferase-like"/>
    <property type="match status" value="1"/>
</dbReference>
<sequence length="331" mass="36542">MLSPSAGVPQVFPELHEQGLRRLRDELDLIPVEYPTTRVLGAPAADRARDLHAAFADPDIKAVLAAIGGEDQITVLPHLDGELLRANPKPFFGYSDNTNLLHFLWRQGIVGYHGGSTMVHLGRGGRTHQDTMASLRAALFHPGWFDLTAPLAFSDEALNWNDPASLTTEPVARRAAGGWTWYRPEKVIEAPTWGGNLEIVGWLLMADRAVPTPDEIDGHVLILETSEEMPSAQEVFRTLRNMGERGLLGRFSALLMGRAKAWEIRRETTLPEREAYAADQRAAVTRAMATYNPNATIVFDVDFGHTDPQLIVPYGGLVRIDGPGRTISVHY</sequence>
<evidence type="ECO:0000313" key="6">
    <source>
        <dbReference type="Proteomes" id="UP000612899"/>
    </source>
</evidence>
<proteinExistence type="inferred from homology"/>
<keyword evidence="2" id="KW-0378">Hydrolase</keyword>
<dbReference type="Gene3D" id="3.50.30.60">
    <property type="entry name" value="LD-carboxypeptidase A C-terminal domain-like"/>
    <property type="match status" value="1"/>
</dbReference>